<dbReference type="InterPro" id="IPR011006">
    <property type="entry name" value="CheY-like_superfamily"/>
</dbReference>
<dbReference type="PRINTS" id="PR00344">
    <property type="entry name" value="BCTRLSENSOR"/>
</dbReference>
<keyword evidence="3 4" id="KW-0597">Phosphoprotein</keyword>
<evidence type="ECO:0000256" key="3">
    <source>
        <dbReference type="ARBA" id="ARBA00022553"/>
    </source>
</evidence>
<dbReference type="PROSITE" id="PS50110">
    <property type="entry name" value="RESPONSE_REGULATORY"/>
    <property type="match status" value="1"/>
</dbReference>
<dbReference type="PANTHER" id="PTHR43065">
    <property type="entry name" value="SENSOR HISTIDINE KINASE"/>
    <property type="match status" value="1"/>
</dbReference>
<dbReference type="GO" id="GO:0000155">
    <property type="term" value="F:phosphorelay sensor kinase activity"/>
    <property type="evidence" value="ECO:0007669"/>
    <property type="project" value="InterPro"/>
</dbReference>
<dbReference type="InterPro" id="IPR036890">
    <property type="entry name" value="HATPase_C_sf"/>
</dbReference>
<dbReference type="Gene3D" id="3.40.50.2300">
    <property type="match status" value="1"/>
</dbReference>
<feature type="domain" description="PAC" evidence="8">
    <location>
        <begin position="243"/>
        <end position="294"/>
    </location>
</feature>
<dbReference type="InterPro" id="IPR005467">
    <property type="entry name" value="His_kinase_dom"/>
</dbReference>
<dbReference type="SMART" id="SM00388">
    <property type="entry name" value="HisKA"/>
    <property type="match status" value="1"/>
</dbReference>
<dbReference type="SUPFAM" id="SSF47384">
    <property type="entry name" value="Homodimeric domain of signal transducing histidine kinase"/>
    <property type="match status" value="1"/>
</dbReference>
<evidence type="ECO:0000259" key="7">
    <source>
        <dbReference type="PROSITE" id="PS50112"/>
    </source>
</evidence>
<organism evidence="9">
    <name type="scientific">Magnetospirillum gryphiswaldense</name>
    <dbReference type="NCBI Taxonomy" id="55518"/>
    <lineage>
        <taxon>Bacteria</taxon>
        <taxon>Pseudomonadati</taxon>
        <taxon>Pseudomonadota</taxon>
        <taxon>Alphaproteobacteria</taxon>
        <taxon>Rhodospirillales</taxon>
        <taxon>Rhodospirillaceae</taxon>
        <taxon>Magnetospirillum</taxon>
    </lineage>
</organism>
<feature type="modified residue" description="4-aspartylphosphate" evidence="4">
    <location>
        <position position="728"/>
    </location>
</feature>
<dbReference type="RefSeq" id="WP_234016257.1">
    <property type="nucleotide sequence ID" value="NZ_CP027527.1"/>
</dbReference>
<dbReference type="CDD" id="cd00130">
    <property type="entry name" value="PAS"/>
    <property type="match status" value="2"/>
</dbReference>
<dbReference type="InterPro" id="IPR004358">
    <property type="entry name" value="Sig_transdc_His_kin-like_C"/>
</dbReference>
<dbReference type="Pfam" id="PF00512">
    <property type="entry name" value="HisKA"/>
    <property type="match status" value="1"/>
</dbReference>
<evidence type="ECO:0000256" key="4">
    <source>
        <dbReference type="PROSITE-ProRule" id="PRU00169"/>
    </source>
</evidence>
<dbReference type="CDD" id="cd00082">
    <property type="entry name" value="HisKA"/>
    <property type="match status" value="1"/>
</dbReference>
<dbReference type="EC" id="2.7.13.3" evidence="2"/>
<keyword evidence="9" id="KW-0808">Transferase</keyword>
<dbReference type="InterPro" id="IPR001789">
    <property type="entry name" value="Sig_transdc_resp-reg_receiver"/>
</dbReference>
<dbReference type="SMART" id="SM00091">
    <property type="entry name" value="PAS"/>
    <property type="match status" value="3"/>
</dbReference>
<dbReference type="SUPFAM" id="SSF55785">
    <property type="entry name" value="PYP-like sensor domain (PAS domain)"/>
    <property type="match status" value="2"/>
</dbReference>
<evidence type="ECO:0000256" key="2">
    <source>
        <dbReference type="ARBA" id="ARBA00012438"/>
    </source>
</evidence>
<dbReference type="EMBL" id="CU459003">
    <property type="protein sequence ID" value="CAM77327.1"/>
    <property type="molecule type" value="Genomic_DNA"/>
</dbReference>
<gene>
    <name evidence="9" type="ORF">MGR_2513</name>
</gene>
<dbReference type="PANTHER" id="PTHR43065:SF42">
    <property type="entry name" value="TWO-COMPONENT SENSOR PPRA"/>
    <property type="match status" value="1"/>
</dbReference>
<proteinExistence type="predicted"/>
<protein>
    <recommendedName>
        <fullName evidence="2">histidine kinase</fullName>
        <ecNumber evidence="2">2.7.13.3</ecNumber>
    </recommendedName>
</protein>
<dbReference type="InterPro" id="IPR036097">
    <property type="entry name" value="HisK_dim/P_sf"/>
</dbReference>
<keyword evidence="9" id="KW-0418">Kinase</keyword>
<dbReference type="InterPro" id="IPR000700">
    <property type="entry name" value="PAS-assoc_C"/>
</dbReference>
<dbReference type="InterPro" id="IPR035965">
    <property type="entry name" value="PAS-like_dom_sf"/>
</dbReference>
<dbReference type="InterPro" id="IPR000014">
    <property type="entry name" value="PAS"/>
</dbReference>
<dbReference type="SUPFAM" id="SSF55874">
    <property type="entry name" value="ATPase domain of HSP90 chaperone/DNA topoisomerase II/histidine kinase"/>
    <property type="match status" value="1"/>
</dbReference>
<dbReference type="Pfam" id="PF02518">
    <property type="entry name" value="HATPase_c"/>
    <property type="match status" value="1"/>
</dbReference>
<dbReference type="PROSITE" id="PS50113">
    <property type="entry name" value="PAC"/>
    <property type="match status" value="1"/>
</dbReference>
<evidence type="ECO:0000259" key="6">
    <source>
        <dbReference type="PROSITE" id="PS50110"/>
    </source>
</evidence>
<feature type="domain" description="PAS" evidence="7">
    <location>
        <begin position="295"/>
        <end position="365"/>
    </location>
</feature>
<dbReference type="Pfam" id="PF00072">
    <property type="entry name" value="Response_reg"/>
    <property type="match status" value="1"/>
</dbReference>
<feature type="domain" description="PAS" evidence="7">
    <location>
        <begin position="183"/>
        <end position="241"/>
    </location>
</feature>
<reference evidence="9" key="1">
    <citation type="journal article" date="2007" name="J. Bacteriol.">
        <title>Comparative genome analysis of four magnetotactic bacteria reveals a complex set of group-specific genes implicated in magnetosome biomineralization and function.</title>
        <authorList>
            <person name="Richter M."/>
            <person name="Kube M."/>
            <person name="Bazylinski D.A."/>
            <person name="Lombardot T."/>
            <person name="Gloeckner F.O."/>
            <person name="Reinhardt R."/>
            <person name="Schueler D."/>
        </authorList>
    </citation>
    <scope>NUCLEOTIDE SEQUENCE</scope>
    <source>
        <strain evidence="9">MSR-1</strain>
    </source>
</reference>
<dbReference type="SUPFAM" id="SSF52172">
    <property type="entry name" value="CheY-like"/>
    <property type="match status" value="1"/>
</dbReference>
<evidence type="ECO:0000313" key="9">
    <source>
        <dbReference type="EMBL" id="CAM77327.1"/>
    </source>
</evidence>
<dbReference type="NCBIfam" id="TIGR00229">
    <property type="entry name" value="sensory_box"/>
    <property type="match status" value="2"/>
</dbReference>
<dbReference type="FunFam" id="1.10.287.130:FF:000037">
    <property type="entry name" value="Hybrid sensor histidine kinase/response regulator"/>
    <property type="match status" value="1"/>
</dbReference>
<accession>A4U370</accession>
<dbReference type="Gene3D" id="3.30.565.10">
    <property type="entry name" value="Histidine kinase-like ATPase, C-terminal domain"/>
    <property type="match status" value="1"/>
</dbReference>
<sequence length="796" mass="86313">MRSDRRVSPLPWTLGAAVAALAGMAVLEAGPLVPAMAAASAVALITTAALVRRWMQDRRAAMHAHTLAAALDSETRACLVVAADGTELHRNPLARRLLGQVTDPLAPFKDRASADDRVLDDLDRLAAAAMVGAVRKAEFSLPTLDGGREWFTVEIRPAGPGAVIWLVEDVSPRRAIEETLRRENEWLADFIDFLPVGVYCADSDGIIRTANHRLAEWLGGTPSELIGHSLEDVLGQTPDPEAERVELRLMGRGGEVFQAMLAHSVFDEGGEIRTRSVVVRDMVPEHQWERALRTAERRFRWLFDDAPVGIALIEPDGSIGACNLALQAMMGIDHDGMIGRRLADYIAAEQQDSAAEQLARVLSGSLPGAHLDVRLKGRRDLIAQLFVSPTHEDGAISGLIVHFIDATEQRNLEVQFAQSQKMQAMGQLAGGVAHDFNNLLTAMIGFCDLLLQRHGAGDPSFADIMQVRQNANRAASLVRQLLAFSRRQALQPRLLNVTDALAELSTLLRRLLGETIDLKLVHGRQLGLVRVDPGQFDQVIINLAVNARDAMPGGGMLTIRTNAVTVDQPVQRGPELMPAGQYVLIEVTDSGTGIARENLGRIFEPFFSTKEVGAGTGLGLSTVYGIVRQTDGFIVVDSEIGQGATFAIYLPRFEADPAQETKKLPTAPDSTDLTGSGTILLVEDEDAVRMFGTRALKNKGYKVIEARSGEQALDVLRAEDGIDVLISDVVMPGMDGVTLAKLVRMERPHIKLILISGYSEDVARNGIDPDAGIHFLPKPFSLKQLAEAVKQVMDGT</sequence>
<evidence type="ECO:0000256" key="1">
    <source>
        <dbReference type="ARBA" id="ARBA00000085"/>
    </source>
</evidence>
<dbReference type="AlphaFoldDB" id="A4U370"/>
<dbReference type="InterPro" id="IPR003594">
    <property type="entry name" value="HATPase_dom"/>
</dbReference>
<dbReference type="PROSITE" id="PS50112">
    <property type="entry name" value="PAS"/>
    <property type="match status" value="2"/>
</dbReference>
<evidence type="ECO:0000259" key="5">
    <source>
        <dbReference type="PROSITE" id="PS50109"/>
    </source>
</evidence>
<dbReference type="PROSITE" id="PS50109">
    <property type="entry name" value="HIS_KIN"/>
    <property type="match status" value="1"/>
</dbReference>
<dbReference type="SMART" id="SM00448">
    <property type="entry name" value="REC"/>
    <property type="match status" value="1"/>
</dbReference>
<comment type="catalytic activity">
    <reaction evidence="1">
        <text>ATP + protein L-histidine = ADP + protein N-phospho-L-histidine.</text>
        <dbReference type="EC" id="2.7.13.3"/>
    </reaction>
</comment>
<dbReference type="Pfam" id="PF08448">
    <property type="entry name" value="PAS_4"/>
    <property type="match status" value="2"/>
</dbReference>
<name>A4U370_9PROT</name>
<dbReference type="SMART" id="SM00387">
    <property type="entry name" value="HATPase_c"/>
    <property type="match status" value="1"/>
</dbReference>
<evidence type="ECO:0000259" key="8">
    <source>
        <dbReference type="PROSITE" id="PS50113"/>
    </source>
</evidence>
<dbReference type="InterPro" id="IPR003661">
    <property type="entry name" value="HisK_dim/P_dom"/>
</dbReference>
<dbReference type="Gene3D" id="3.30.450.20">
    <property type="entry name" value="PAS domain"/>
    <property type="match status" value="2"/>
</dbReference>
<feature type="domain" description="Response regulatory" evidence="6">
    <location>
        <begin position="678"/>
        <end position="793"/>
    </location>
</feature>
<dbReference type="Gene3D" id="1.10.287.130">
    <property type="match status" value="1"/>
</dbReference>
<feature type="domain" description="Histidine kinase" evidence="5">
    <location>
        <begin position="431"/>
        <end position="654"/>
    </location>
</feature>
<dbReference type="InterPro" id="IPR013656">
    <property type="entry name" value="PAS_4"/>
</dbReference>